<evidence type="ECO:0000313" key="8">
    <source>
        <dbReference type="Proteomes" id="UP001604267"/>
    </source>
</evidence>
<dbReference type="SMART" id="SM01043">
    <property type="entry name" value="BTAD"/>
    <property type="match status" value="1"/>
</dbReference>
<dbReference type="EMBL" id="JBICYV010000014">
    <property type="protein sequence ID" value="MFG3014190.1"/>
    <property type="molecule type" value="Genomic_DNA"/>
</dbReference>
<dbReference type="SUPFAM" id="SSF46894">
    <property type="entry name" value="C-terminal effector domain of the bipartite response regulators"/>
    <property type="match status" value="1"/>
</dbReference>
<evidence type="ECO:0000256" key="4">
    <source>
        <dbReference type="PROSITE-ProRule" id="PRU01091"/>
    </source>
</evidence>
<evidence type="ECO:0000256" key="3">
    <source>
        <dbReference type="ARBA" id="ARBA00023125"/>
    </source>
</evidence>
<proteinExistence type="inferred from homology"/>
<dbReference type="Gene3D" id="1.25.40.10">
    <property type="entry name" value="Tetratricopeptide repeat domain"/>
    <property type="match status" value="1"/>
</dbReference>
<dbReference type="Proteomes" id="UP001604267">
    <property type="component" value="Unassembled WGS sequence"/>
</dbReference>
<protein>
    <submittedName>
        <fullName evidence="7">BTAD domain-containing putative transcriptional regulator</fullName>
    </submittedName>
</protein>
<gene>
    <name evidence="7" type="ORF">ACGFZB_27950</name>
</gene>
<dbReference type="InterPro" id="IPR005158">
    <property type="entry name" value="BTAD"/>
</dbReference>
<feature type="domain" description="OmpR/PhoB-type" evidence="6">
    <location>
        <begin position="18"/>
        <end position="126"/>
    </location>
</feature>
<evidence type="ECO:0000313" key="7">
    <source>
        <dbReference type="EMBL" id="MFG3014190.1"/>
    </source>
</evidence>
<feature type="DNA-binding region" description="OmpR/PhoB-type" evidence="4">
    <location>
        <begin position="18"/>
        <end position="126"/>
    </location>
</feature>
<keyword evidence="2" id="KW-0902">Two-component regulatory system</keyword>
<dbReference type="Pfam" id="PF03704">
    <property type="entry name" value="BTAD"/>
    <property type="match status" value="1"/>
</dbReference>
<dbReference type="InterPro" id="IPR036388">
    <property type="entry name" value="WH-like_DNA-bd_sf"/>
</dbReference>
<dbReference type="InterPro" id="IPR011990">
    <property type="entry name" value="TPR-like_helical_dom_sf"/>
</dbReference>
<dbReference type="Pfam" id="PF00486">
    <property type="entry name" value="Trans_reg_C"/>
    <property type="match status" value="1"/>
</dbReference>
<dbReference type="InterPro" id="IPR001867">
    <property type="entry name" value="OmpR/PhoB-type_DNA-bd"/>
</dbReference>
<reference evidence="7 8" key="1">
    <citation type="submission" date="2024-10" db="EMBL/GenBank/DDBJ databases">
        <title>The Natural Products Discovery Center: Release of the First 8490 Sequenced Strains for Exploring Actinobacteria Biosynthetic Diversity.</title>
        <authorList>
            <person name="Kalkreuter E."/>
            <person name="Kautsar S.A."/>
            <person name="Yang D."/>
            <person name="Bader C.D."/>
            <person name="Teijaro C.N."/>
            <person name="Fluegel L."/>
            <person name="Davis C.M."/>
            <person name="Simpson J.R."/>
            <person name="Lauterbach L."/>
            <person name="Steele A.D."/>
            <person name="Gui C."/>
            <person name="Meng S."/>
            <person name="Li G."/>
            <person name="Viehrig K."/>
            <person name="Ye F."/>
            <person name="Su P."/>
            <person name="Kiefer A.F."/>
            <person name="Nichols A."/>
            <person name="Cepeda A.J."/>
            <person name="Yan W."/>
            <person name="Fan B."/>
            <person name="Jiang Y."/>
            <person name="Adhikari A."/>
            <person name="Zheng C.-J."/>
            <person name="Schuster L."/>
            <person name="Cowan T.M."/>
            <person name="Smanski M.J."/>
            <person name="Chevrette M.G."/>
            <person name="De Carvalho L.P.S."/>
            <person name="Shen B."/>
        </authorList>
    </citation>
    <scope>NUCLEOTIDE SEQUENCE [LARGE SCALE GENOMIC DNA]</scope>
    <source>
        <strain evidence="7 8">NPDC048320</strain>
    </source>
</reference>
<keyword evidence="8" id="KW-1185">Reference proteome</keyword>
<evidence type="ECO:0000256" key="5">
    <source>
        <dbReference type="SAM" id="MobiDB-lite"/>
    </source>
</evidence>
<accession>A0ABW7BAG5</accession>
<dbReference type="InterPro" id="IPR016032">
    <property type="entry name" value="Sig_transdc_resp-reg_C-effctor"/>
</dbReference>
<dbReference type="PANTHER" id="PTHR35807">
    <property type="entry name" value="TRANSCRIPTIONAL REGULATOR REDD-RELATED"/>
    <property type="match status" value="1"/>
</dbReference>
<dbReference type="InterPro" id="IPR051677">
    <property type="entry name" value="AfsR-DnrI-RedD_regulator"/>
</dbReference>
<organism evidence="7 8">
    <name type="scientific">Streptomyces cinerochromogenes</name>
    <dbReference type="NCBI Taxonomy" id="66422"/>
    <lineage>
        <taxon>Bacteria</taxon>
        <taxon>Bacillati</taxon>
        <taxon>Actinomycetota</taxon>
        <taxon>Actinomycetes</taxon>
        <taxon>Kitasatosporales</taxon>
        <taxon>Streptomycetaceae</taxon>
        <taxon>Streptomyces</taxon>
    </lineage>
</organism>
<comment type="similarity">
    <text evidence="1">Belongs to the AfsR/DnrI/RedD regulatory family.</text>
</comment>
<dbReference type="SUPFAM" id="SSF48452">
    <property type="entry name" value="TPR-like"/>
    <property type="match status" value="1"/>
</dbReference>
<dbReference type="RefSeq" id="WP_392820590.1">
    <property type="nucleotide sequence ID" value="NZ_JBICYV010000014.1"/>
</dbReference>
<keyword evidence="3 4" id="KW-0238">DNA-binding</keyword>
<feature type="region of interest" description="Disordered" evidence="5">
    <location>
        <begin position="1"/>
        <end position="23"/>
    </location>
</feature>
<comment type="caution">
    <text evidence="7">The sequence shown here is derived from an EMBL/GenBank/DDBJ whole genome shotgun (WGS) entry which is preliminary data.</text>
</comment>
<dbReference type="SMART" id="SM00862">
    <property type="entry name" value="Trans_reg_C"/>
    <property type="match status" value="1"/>
</dbReference>
<name>A0ABW7BAG5_9ACTN</name>
<evidence type="ECO:0000256" key="2">
    <source>
        <dbReference type="ARBA" id="ARBA00023012"/>
    </source>
</evidence>
<dbReference type="PROSITE" id="PS51755">
    <property type="entry name" value="OMPR_PHOB"/>
    <property type="match status" value="1"/>
</dbReference>
<evidence type="ECO:0000256" key="1">
    <source>
        <dbReference type="ARBA" id="ARBA00005820"/>
    </source>
</evidence>
<sequence length="283" mass="32081">MPDTHATGRAPHDANAPDDAGTSDDAAVEVRCLGDFSVTLQGTPVLKWRAGKARHLFQYLVMNRGRLMLREHLYEALWPGSEWTPTSSSLKVAMHALRQVLRTEPGGQGQPAVTIEYRDHGYILHADRVWVDAEEMERNLEVGALAERRGDTAAATAHYWQTVTLYRGEFLPGETTDWVAEQREWTRSTVLRALHRLRELALRDAEYAEATQYCRQILDVDPYQEEAYQTLMYVHGKRGELGSVKSWHDVCARRLSQGLDAQPAPRTRRLLDDALHGRLAPLM</sequence>
<evidence type="ECO:0000259" key="6">
    <source>
        <dbReference type="PROSITE" id="PS51755"/>
    </source>
</evidence>
<dbReference type="Gene3D" id="1.10.10.10">
    <property type="entry name" value="Winged helix-like DNA-binding domain superfamily/Winged helix DNA-binding domain"/>
    <property type="match status" value="1"/>
</dbReference>